<dbReference type="PANTHER" id="PTHR43674">
    <property type="entry name" value="NITRILASE C965.09-RELATED"/>
    <property type="match status" value="1"/>
</dbReference>
<dbReference type="Pfam" id="PF00795">
    <property type="entry name" value="CN_hydrolase"/>
    <property type="match status" value="2"/>
</dbReference>
<accession>A0AAX3DVV3</accession>
<protein>
    <submittedName>
        <fullName evidence="3">Carbon-nitrogen hydrolase family protein</fullName>
    </submittedName>
</protein>
<dbReference type="PROSITE" id="PS50263">
    <property type="entry name" value="CN_HYDROLASE"/>
    <property type="match status" value="2"/>
</dbReference>
<sequence>MTKRRFRAAAVQTLAKLGDFDFNIALATAYVEDAVRQGAELIVFPECMDTGYLFDSPEHCRELAETLTEGPFVKALAALSRKHGVYIASGITEWDPGKQKIFNTGIMFDRKGEVACHYHKQFLATHDQNWFAFGERGCPVVDTDLGKIGLLICFDGRIPEIFRAMTMQGAEVIVDMANFFAMDQADMWGPARSCENGVWLVAATKAGYERSIYYPGGSMIVDPKGRVLSKVPYDTHGLSIATIDLDAAADKSIYTANDKVADRRPETYGIMALPYEKTPVYGVADRPLIPSKSVTKVAAVQMHVKPECSVAEVLDMVDHTAKLGAKVITLPEYAFSAQYILTPAEAAAAADQAAANLAAVAKISARYGCLIAAPIVERAAAGLYVTTVLIGPDGKEIGRYRKTHLTAEERKWAVAGFDYPVFDTPFGRIGVMSGYDAVFPETSRCLAIGAADIILWPAALREPFERELLAVPRAEDNRVAVVLANRVDSPYPGGSVVIPPTGFPQWDINIAAPRVMKLGAVMPKHIDLAVCRQKMMIPKVDMFANRLVETYAPIVAA</sequence>
<feature type="domain" description="CN hydrolase" evidence="2">
    <location>
        <begin position="295"/>
        <end position="528"/>
    </location>
</feature>
<dbReference type="Proteomes" id="UP001163166">
    <property type="component" value="Chromosome"/>
</dbReference>
<evidence type="ECO:0000313" key="3">
    <source>
        <dbReference type="EMBL" id="UYO38391.1"/>
    </source>
</evidence>
<dbReference type="RefSeq" id="WP_264073929.1">
    <property type="nucleotide sequence ID" value="NZ_CP076676.1"/>
</dbReference>
<keyword evidence="1 3" id="KW-0378">Hydrolase</keyword>
<proteinExistence type="predicted"/>
<feature type="domain" description="CN hydrolase" evidence="2">
    <location>
        <begin position="6"/>
        <end position="245"/>
    </location>
</feature>
<dbReference type="InterPro" id="IPR003010">
    <property type="entry name" value="C-N_Hydrolase"/>
</dbReference>
<dbReference type="InterPro" id="IPR036526">
    <property type="entry name" value="C-N_Hydrolase_sf"/>
</dbReference>
<dbReference type="InterPro" id="IPR050345">
    <property type="entry name" value="Aliph_Amidase/BUP"/>
</dbReference>
<dbReference type="GO" id="GO:0016811">
    <property type="term" value="F:hydrolase activity, acting on carbon-nitrogen (but not peptide) bonds, in linear amides"/>
    <property type="evidence" value="ECO:0007669"/>
    <property type="project" value="TreeGrafter"/>
</dbReference>
<reference evidence="3" key="1">
    <citation type="journal article" date="2022" name="Biol. Control">
        <title>In silico genomic analysis of Rhodopseudomonas palustris strains revealed potential biocontrol agents and crop yield enhancers.</title>
        <authorList>
            <person name="Surachat K."/>
            <person name="Kantachote D."/>
            <person name="Deachamag P."/>
            <person name="Wonglapsuwan M."/>
        </authorList>
    </citation>
    <scope>NUCLEOTIDE SEQUENCE</scope>
    <source>
        <strain evidence="3">TLS06</strain>
    </source>
</reference>
<gene>
    <name evidence="3" type="ORF">KQX62_16870</name>
</gene>
<dbReference type="EMBL" id="CP076676">
    <property type="protein sequence ID" value="UYO38391.1"/>
    <property type="molecule type" value="Genomic_DNA"/>
</dbReference>
<evidence type="ECO:0000259" key="2">
    <source>
        <dbReference type="PROSITE" id="PS50263"/>
    </source>
</evidence>
<dbReference type="Gene3D" id="3.60.110.10">
    <property type="entry name" value="Carbon-nitrogen hydrolase"/>
    <property type="match status" value="2"/>
</dbReference>
<dbReference type="SUPFAM" id="SSF56317">
    <property type="entry name" value="Carbon-nitrogen hydrolase"/>
    <property type="match status" value="2"/>
</dbReference>
<name>A0AAX3DVV3_RHOPL</name>
<evidence type="ECO:0000256" key="1">
    <source>
        <dbReference type="ARBA" id="ARBA00022801"/>
    </source>
</evidence>
<dbReference type="CDD" id="cd07197">
    <property type="entry name" value="nitrilase"/>
    <property type="match status" value="2"/>
</dbReference>
<organism evidence="3 4">
    <name type="scientific">Rhodopseudomonas palustris</name>
    <dbReference type="NCBI Taxonomy" id="1076"/>
    <lineage>
        <taxon>Bacteria</taxon>
        <taxon>Pseudomonadati</taxon>
        <taxon>Pseudomonadota</taxon>
        <taxon>Alphaproteobacteria</taxon>
        <taxon>Hyphomicrobiales</taxon>
        <taxon>Nitrobacteraceae</taxon>
        <taxon>Rhodopseudomonas</taxon>
    </lineage>
</organism>
<dbReference type="AlphaFoldDB" id="A0AAX3DVV3"/>
<evidence type="ECO:0000313" key="4">
    <source>
        <dbReference type="Proteomes" id="UP001163166"/>
    </source>
</evidence>
<dbReference type="PANTHER" id="PTHR43674:SF2">
    <property type="entry name" value="BETA-UREIDOPROPIONASE"/>
    <property type="match status" value="1"/>
</dbReference>